<evidence type="ECO:0000313" key="1">
    <source>
        <dbReference type="EnsemblMetazoa" id="OVOC5771.1"/>
    </source>
</evidence>
<dbReference type="EnsemblMetazoa" id="OVOC5771.2">
    <property type="protein sequence ID" value="OVOC5771.2"/>
    <property type="gene ID" value="WBGene00242580"/>
</dbReference>
<name>A0A2K6W7U3_ONCVO</name>
<protein>
    <submittedName>
        <fullName evidence="1">Uncharacterized protein</fullName>
    </submittedName>
</protein>
<sequence>MRYAAFQRFYKIASVRCCLSILPTTNANTTQRDPITCTGSVFFSLFHRRDSM</sequence>
<reference evidence="2" key="1">
    <citation type="submission" date="2013-10" db="EMBL/GenBank/DDBJ databases">
        <title>Genome sequencing of Onchocerca volvulus.</title>
        <authorList>
            <person name="Cotton J."/>
            <person name="Tsai J."/>
            <person name="Stanley E."/>
            <person name="Tracey A."/>
            <person name="Holroyd N."/>
            <person name="Lustigman S."/>
            <person name="Berriman M."/>
        </authorList>
    </citation>
    <scope>NUCLEOTIDE SEQUENCE</scope>
</reference>
<organism evidence="1 2">
    <name type="scientific">Onchocerca volvulus</name>
    <dbReference type="NCBI Taxonomy" id="6282"/>
    <lineage>
        <taxon>Eukaryota</taxon>
        <taxon>Metazoa</taxon>
        <taxon>Ecdysozoa</taxon>
        <taxon>Nematoda</taxon>
        <taxon>Chromadorea</taxon>
        <taxon>Rhabditida</taxon>
        <taxon>Spirurina</taxon>
        <taxon>Spiruromorpha</taxon>
        <taxon>Filarioidea</taxon>
        <taxon>Onchocercidae</taxon>
        <taxon>Onchocerca</taxon>
    </lineage>
</organism>
<proteinExistence type="predicted"/>
<dbReference type="EnsemblMetazoa" id="OVOC5771.1">
    <property type="protein sequence ID" value="OVOC5771.1"/>
    <property type="gene ID" value="WBGene00242580"/>
</dbReference>
<dbReference type="EMBL" id="CMVM020000161">
    <property type="status" value="NOT_ANNOTATED_CDS"/>
    <property type="molecule type" value="Genomic_DNA"/>
</dbReference>
<evidence type="ECO:0000313" key="2">
    <source>
        <dbReference type="Proteomes" id="UP000024404"/>
    </source>
</evidence>
<reference evidence="1" key="2">
    <citation type="submission" date="2018-02" db="UniProtKB">
        <authorList>
            <consortium name="EnsemblMetazoa"/>
        </authorList>
    </citation>
    <scope>IDENTIFICATION</scope>
</reference>
<keyword evidence="2" id="KW-1185">Reference proteome</keyword>
<dbReference type="Proteomes" id="UP000024404">
    <property type="component" value="Unassembled WGS sequence"/>
</dbReference>
<accession>A0A2K6W7U3</accession>
<dbReference type="AlphaFoldDB" id="A0A2K6W7U3"/>